<dbReference type="NCBIfam" id="NF045770">
    <property type="entry name" value="MPN403_MG284_C"/>
    <property type="match status" value="1"/>
</dbReference>
<organism evidence="1 2">
    <name type="scientific">Metamycoplasma equirhinis</name>
    <dbReference type="NCBI Taxonomy" id="92402"/>
    <lineage>
        <taxon>Bacteria</taxon>
        <taxon>Bacillati</taxon>
        <taxon>Mycoplasmatota</taxon>
        <taxon>Mycoplasmoidales</taxon>
        <taxon>Metamycoplasmataceae</taxon>
        <taxon>Metamycoplasma</taxon>
    </lineage>
</organism>
<protein>
    <submittedName>
        <fullName evidence="1">Uncharacterized protein</fullName>
    </submittedName>
</protein>
<name>A0ABZ0P9Y4_9BACT</name>
<dbReference type="Proteomes" id="UP001303601">
    <property type="component" value="Chromosome"/>
</dbReference>
<dbReference type="EMBL" id="CP137845">
    <property type="protein sequence ID" value="WPB53720.1"/>
    <property type="molecule type" value="Genomic_DNA"/>
</dbReference>
<accession>A0ABZ0P9Y4</accession>
<reference evidence="1" key="1">
    <citation type="submission" date="2023-11" db="EMBL/GenBank/DDBJ databases">
        <title>Completed genome sequence of Mycoplasma equirhinis type strain M432/72.</title>
        <authorList>
            <person name="Spergser J."/>
        </authorList>
    </citation>
    <scope>NUCLEOTIDE SEQUENCE [LARGE SCALE GENOMIC DNA]</scope>
    <source>
        <strain evidence="1">M432/72</strain>
    </source>
</reference>
<dbReference type="InterPro" id="IPR058231">
    <property type="entry name" value="MG284-like_C"/>
</dbReference>
<keyword evidence="2" id="KW-1185">Reference proteome</keyword>
<evidence type="ECO:0000313" key="2">
    <source>
        <dbReference type="Proteomes" id="UP001303601"/>
    </source>
</evidence>
<sequence length="104" mass="12364">MELENKNNITQLSLQAKREFISKFCILAKIKNNVSNNPNLSFIDIFLKALDNDGKKIFTEEFINNNTNSNWYLNYYSKNFYYKKLNFLVNLFIGFINDIKSFKL</sequence>
<gene>
    <name evidence="1" type="ORF">R9B83_01875</name>
</gene>
<evidence type="ECO:0000313" key="1">
    <source>
        <dbReference type="EMBL" id="WPB53720.1"/>
    </source>
</evidence>
<proteinExistence type="predicted"/>
<dbReference type="RefSeq" id="WP_140031472.1">
    <property type="nucleotide sequence ID" value="NZ_CP137845.1"/>
</dbReference>
<dbReference type="GeneID" id="94493620"/>